<dbReference type="InterPro" id="IPR003593">
    <property type="entry name" value="AAA+_ATPase"/>
</dbReference>
<dbReference type="PANTHER" id="PTHR35023:SF1">
    <property type="entry name" value="MG-PROTOPORPHYRIN IX CHELATASE"/>
    <property type="match status" value="1"/>
</dbReference>
<dbReference type="RefSeq" id="WP_072483773.1">
    <property type="nucleotide sequence ID" value="NZ_FPJO01000002.1"/>
</dbReference>
<dbReference type="Proteomes" id="UP000181909">
    <property type="component" value="Unassembled WGS sequence"/>
</dbReference>
<dbReference type="SMART" id="SM00382">
    <property type="entry name" value="AAA"/>
    <property type="match status" value="1"/>
</dbReference>
<dbReference type="Gene3D" id="3.40.50.300">
    <property type="entry name" value="P-loop containing nucleotide triphosphate hydrolases"/>
    <property type="match status" value="1"/>
</dbReference>
<dbReference type="AlphaFoldDB" id="A0A1K1VQ26"/>
<proteinExistence type="predicted"/>
<dbReference type="InterPro" id="IPR041628">
    <property type="entry name" value="ChlI/MoxR_AAA_lid"/>
</dbReference>
<organism evidence="2 3">
    <name type="scientific">Streptomyces atratus</name>
    <dbReference type="NCBI Taxonomy" id="1893"/>
    <lineage>
        <taxon>Bacteria</taxon>
        <taxon>Bacillati</taxon>
        <taxon>Actinomycetota</taxon>
        <taxon>Actinomycetes</taxon>
        <taxon>Kitasatosporales</taxon>
        <taxon>Streptomycetaceae</taxon>
        <taxon>Streptomyces</taxon>
    </lineage>
</organism>
<name>A0A1K1VQ26_STRAR</name>
<dbReference type="InterPro" id="IPR052989">
    <property type="entry name" value="Mg-chelatase_DI-like"/>
</dbReference>
<dbReference type="OrthoDB" id="9775079at2"/>
<dbReference type="InterPro" id="IPR027417">
    <property type="entry name" value="P-loop_NTPase"/>
</dbReference>
<gene>
    <name evidence="2" type="ORF">SAMN02787144_100272</name>
</gene>
<evidence type="ECO:0000259" key="1">
    <source>
        <dbReference type="SMART" id="SM00382"/>
    </source>
</evidence>
<dbReference type="GO" id="GO:0005524">
    <property type="term" value="F:ATP binding"/>
    <property type="evidence" value="ECO:0007669"/>
    <property type="project" value="InterPro"/>
</dbReference>
<dbReference type="Gene3D" id="1.10.8.80">
    <property type="entry name" value="Magnesium chelatase subunit I, C-Terminal domain"/>
    <property type="match status" value="1"/>
</dbReference>
<evidence type="ECO:0000313" key="3">
    <source>
        <dbReference type="Proteomes" id="UP000181909"/>
    </source>
</evidence>
<dbReference type="EMBL" id="FPJO01000002">
    <property type="protein sequence ID" value="SFX27238.1"/>
    <property type="molecule type" value="Genomic_DNA"/>
</dbReference>
<protein>
    <submittedName>
        <fullName evidence="2">Magnesium chelatase subunit I</fullName>
    </submittedName>
</protein>
<dbReference type="InterPro" id="IPR011704">
    <property type="entry name" value="ATPase_dyneun-rel_AAA"/>
</dbReference>
<dbReference type="Pfam" id="PF07728">
    <property type="entry name" value="AAA_5"/>
    <property type="match status" value="1"/>
</dbReference>
<evidence type="ECO:0000313" key="2">
    <source>
        <dbReference type="EMBL" id="SFX27238.1"/>
    </source>
</evidence>
<dbReference type="GO" id="GO:0016887">
    <property type="term" value="F:ATP hydrolysis activity"/>
    <property type="evidence" value="ECO:0007669"/>
    <property type="project" value="InterPro"/>
</dbReference>
<accession>A0A1K1VQ26</accession>
<feature type="domain" description="AAA+ ATPase" evidence="1">
    <location>
        <begin position="41"/>
        <end position="184"/>
    </location>
</feature>
<dbReference type="PANTHER" id="PTHR35023">
    <property type="entry name" value="CHELATASE-RELATED"/>
    <property type="match status" value="1"/>
</dbReference>
<dbReference type="SUPFAM" id="SSF52540">
    <property type="entry name" value="P-loop containing nucleoside triphosphate hydrolases"/>
    <property type="match status" value="1"/>
</dbReference>
<sequence length="319" mass="34762">MSEPQSRAAAPAPRVPILPYSRIVGQEDLKLALELNFIAPRIGGVLIAGQRGTAKSTVVRAFALMSGGELPVTLPINATDDRVVGGWELDSLMRGVAKPQPGLLEEADRKGLLYIDEVNLLDDHLVNIILDVVSTGVLSIQREGIDLARQLTFGLVGTMNPEEGSLRAQLLDRFGLMVAASELDLDERRRMITTVLTFEEELEAEDSAWLRAAQDEDDTLRTALLEARDRLKDIRLDESVSGLCAEAAELLGAIGQRGDLLVAKTARALAARDGHRQVEPDHVRRVLPLALRHRRPESAHGAALTWGPDEDDRVSALFG</sequence>
<dbReference type="STRING" id="1893.SAMN02787144_100272"/>
<dbReference type="CDD" id="cd00009">
    <property type="entry name" value="AAA"/>
    <property type="match status" value="1"/>
</dbReference>
<reference evidence="2 3" key="1">
    <citation type="submission" date="2016-11" db="EMBL/GenBank/DDBJ databases">
        <authorList>
            <person name="Jaros S."/>
            <person name="Januszkiewicz K."/>
            <person name="Wedrychowicz H."/>
        </authorList>
    </citation>
    <scope>NUCLEOTIDE SEQUENCE [LARGE SCALE GENOMIC DNA]</scope>
    <source>
        <strain evidence="2 3">OK807</strain>
    </source>
</reference>
<dbReference type="Pfam" id="PF17863">
    <property type="entry name" value="AAA_lid_2"/>
    <property type="match status" value="1"/>
</dbReference>